<organism evidence="2 3">
    <name type="scientific">Microbacterium memoriense</name>
    <dbReference type="NCBI Taxonomy" id="2978350"/>
    <lineage>
        <taxon>Bacteria</taxon>
        <taxon>Bacillati</taxon>
        <taxon>Actinomycetota</taxon>
        <taxon>Actinomycetes</taxon>
        <taxon>Micrococcales</taxon>
        <taxon>Microbacteriaceae</taxon>
        <taxon>Microbacterium</taxon>
    </lineage>
</organism>
<feature type="transmembrane region" description="Helical" evidence="1">
    <location>
        <begin position="12"/>
        <end position="32"/>
    </location>
</feature>
<reference evidence="2 3" key="1">
    <citation type="journal article" date="2024" name="Int. J. Syst. Evol. Microbiol.">
        <title>Microbacterium memoriense sp. nov., a member of the Actinomycetota from marine beach sediment of the north coast of Portugal.</title>
        <authorList>
            <person name="Santos J.D.N.D."/>
            <person name="Klimek D."/>
            <person name="Calusinska M."/>
            <person name="Lobo-da-Cunha A."/>
            <person name="Catita J."/>
            <person name="Goncalves H."/>
            <person name="Gonzalez I."/>
            <person name="Lage O.M."/>
        </authorList>
    </citation>
    <scope>NUCLEOTIDE SEQUENCE [LARGE SCALE GENOMIC DNA]</scope>
    <source>
        <strain evidence="2 3">PMIC_1C1B</strain>
    </source>
</reference>
<evidence type="ECO:0000256" key="1">
    <source>
        <dbReference type="SAM" id="Phobius"/>
    </source>
</evidence>
<gene>
    <name evidence="2" type="ORF">N4R40_00355</name>
</gene>
<dbReference type="RefSeq" id="WP_261605378.1">
    <property type="nucleotide sequence ID" value="NZ_JAODOR010000001.1"/>
</dbReference>
<keyword evidence="1" id="KW-1133">Transmembrane helix</keyword>
<comment type="caution">
    <text evidence="2">The sequence shown here is derived from an EMBL/GenBank/DDBJ whole genome shotgun (WGS) entry which is preliminary data.</text>
</comment>
<protein>
    <submittedName>
        <fullName evidence="2">Uncharacterized protein</fullName>
    </submittedName>
</protein>
<accession>A0ABT2P8H0</accession>
<sequence>MTADTSVPRRRRLWYLVAALGASAVAILFATVGDGVDVPDATGLRRVVLDTGHQLVWALLGGAFAVAAARGRWSGVSQALALGGGVVYLVFLVAVFLWS</sequence>
<dbReference type="Proteomes" id="UP001300496">
    <property type="component" value="Unassembled WGS sequence"/>
</dbReference>
<feature type="transmembrane region" description="Helical" evidence="1">
    <location>
        <begin position="52"/>
        <end position="68"/>
    </location>
</feature>
<keyword evidence="1" id="KW-0812">Transmembrane</keyword>
<evidence type="ECO:0000313" key="2">
    <source>
        <dbReference type="EMBL" id="MCT9000819.1"/>
    </source>
</evidence>
<feature type="transmembrane region" description="Helical" evidence="1">
    <location>
        <begin position="80"/>
        <end position="98"/>
    </location>
</feature>
<keyword evidence="3" id="KW-1185">Reference proteome</keyword>
<name>A0ABT2P8H0_9MICO</name>
<keyword evidence="1" id="KW-0472">Membrane</keyword>
<proteinExistence type="predicted"/>
<dbReference type="EMBL" id="JAODOR010000001">
    <property type="protein sequence ID" value="MCT9000819.1"/>
    <property type="molecule type" value="Genomic_DNA"/>
</dbReference>
<evidence type="ECO:0000313" key="3">
    <source>
        <dbReference type="Proteomes" id="UP001300496"/>
    </source>
</evidence>